<evidence type="ECO:0000313" key="2">
    <source>
        <dbReference type="Proteomes" id="UP000552836"/>
    </source>
</evidence>
<dbReference type="EMBL" id="JAAMPA010000007">
    <property type="protein sequence ID" value="NIH70282.1"/>
    <property type="molecule type" value="Genomic_DNA"/>
</dbReference>
<dbReference type="RefSeq" id="WP_188959696.1">
    <property type="nucleotide sequence ID" value="NZ_BAABJU010000045.1"/>
</dbReference>
<evidence type="ECO:0000313" key="1">
    <source>
        <dbReference type="EMBL" id="NIH70282.1"/>
    </source>
</evidence>
<proteinExistence type="predicted"/>
<reference evidence="1 2" key="1">
    <citation type="submission" date="2020-02" db="EMBL/GenBank/DDBJ databases">
        <title>Sequencing the genomes of 1000 actinobacteria strains.</title>
        <authorList>
            <person name="Klenk H.-P."/>
        </authorList>
    </citation>
    <scope>NUCLEOTIDE SEQUENCE [LARGE SCALE GENOMIC DNA]</scope>
    <source>
        <strain evidence="1 2">DSM 45201</strain>
    </source>
</reference>
<gene>
    <name evidence="1" type="ORF">FB380_004793</name>
</gene>
<name>A0A846LV89_9ACTN</name>
<accession>A0A846LV89</accession>
<comment type="caution">
    <text evidence="1">The sequence shown here is derived from an EMBL/GenBank/DDBJ whole genome shotgun (WGS) entry which is preliminary data.</text>
</comment>
<sequence>MQVVVAEVFLVHARHLRGRQTWVLLTEHQVHVMDQQGGEGRFWFQVHEPHLEARVLTIQP</sequence>
<protein>
    <submittedName>
        <fullName evidence="1">Uncharacterized protein</fullName>
    </submittedName>
</protein>
<dbReference type="Proteomes" id="UP000552836">
    <property type="component" value="Unassembled WGS sequence"/>
</dbReference>
<dbReference type="AlphaFoldDB" id="A0A846LV89"/>
<organism evidence="1 2">
    <name type="scientific">Modestobacter marinus</name>
    <dbReference type="NCBI Taxonomy" id="477641"/>
    <lineage>
        <taxon>Bacteria</taxon>
        <taxon>Bacillati</taxon>
        <taxon>Actinomycetota</taxon>
        <taxon>Actinomycetes</taxon>
        <taxon>Geodermatophilales</taxon>
        <taxon>Geodermatophilaceae</taxon>
        <taxon>Modestobacter</taxon>
    </lineage>
</organism>